<sequence>MERGYLLVEIDIPQDWELDLLVKCHEVVRRAFPGILPEASGSVAFDLIAVTSPHNPGPGPHYPAIGIHCPDQAAEDSIAGLSFFDFYDRANHWIAATGLEELKRRACAIQDVSWPLLKARHTYPDR</sequence>
<dbReference type="EMBL" id="QYCN01000011">
    <property type="protein sequence ID" value="RIY10820.1"/>
    <property type="molecule type" value="Genomic_DNA"/>
</dbReference>
<comment type="caution">
    <text evidence="1">The sequence shown here is derived from an EMBL/GenBank/DDBJ whole genome shotgun (WGS) entry which is preliminary data.</text>
</comment>
<reference evidence="1 2" key="1">
    <citation type="submission" date="2018-09" db="EMBL/GenBank/DDBJ databases">
        <authorList>
            <person name="Zeman M."/>
            <person name="Pardy F."/>
        </authorList>
    </citation>
    <scope>NUCLEOTIDE SEQUENCE [LARGE SCALE GENOMIC DNA]</scope>
    <source>
        <strain evidence="1 2">CCM 8852</strain>
    </source>
</reference>
<protein>
    <submittedName>
        <fullName evidence="1">Uncharacterized protein</fullName>
    </submittedName>
</protein>
<proteinExistence type="predicted"/>
<keyword evidence="2" id="KW-1185">Reference proteome</keyword>
<dbReference type="RefSeq" id="WP_119655487.1">
    <property type="nucleotide sequence ID" value="NZ_JBHUOI010000025.1"/>
</dbReference>
<evidence type="ECO:0000313" key="2">
    <source>
        <dbReference type="Proteomes" id="UP000284250"/>
    </source>
</evidence>
<organism evidence="1 2">
    <name type="scientific">Hymenobacter rubripertinctus</name>
    <dbReference type="NCBI Taxonomy" id="2029981"/>
    <lineage>
        <taxon>Bacteria</taxon>
        <taxon>Pseudomonadati</taxon>
        <taxon>Bacteroidota</taxon>
        <taxon>Cytophagia</taxon>
        <taxon>Cytophagales</taxon>
        <taxon>Hymenobacteraceae</taxon>
        <taxon>Hymenobacter</taxon>
    </lineage>
</organism>
<accession>A0A418R043</accession>
<reference evidence="1 2" key="2">
    <citation type="submission" date="2019-01" db="EMBL/GenBank/DDBJ databases">
        <title>Hymenobacter humicola sp. nov., isolated from soils in Antarctica.</title>
        <authorList>
            <person name="Sedlacek I."/>
            <person name="Holochova P."/>
            <person name="Kralova S."/>
            <person name="Pantucek R."/>
            <person name="Stankova E."/>
            <person name="Vrbovska V."/>
            <person name="Kristofova L."/>
            <person name="Svec P."/>
            <person name="Busse H.-J."/>
        </authorList>
    </citation>
    <scope>NUCLEOTIDE SEQUENCE [LARGE SCALE GENOMIC DNA]</scope>
    <source>
        <strain evidence="1 2">CCM 8852</strain>
    </source>
</reference>
<dbReference type="Proteomes" id="UP000284250">
    <property type="component" value="Unassembled WGS sequence"/>
</dbReference>
<name>A0A418R043_9BACT</name>
<gene>
    <name evidence="1" type="ORF">D0T11_09160</name>
</gene>
<dbReference type="AlphaFoldDB" id="A0A418R043"/>
<evidence type="ECO:0000313" key="1">
    <source>
        <dbReference type="EMBL" id="RIY10820.1"/>
    </source>
</evidence>